<keyword evidence="2 20" id="KW-0813">Transport</keyword>
<evidence type="ECO:0000256" key="19">
    <source>
        <dbReference type="ARBA" id="ARBA00079775"/>
    </source>
</evidence>
<keyword evidence="4 20" id="KW-0812">Transmembrane</keyword>
<dbReference type="Pfam" id="PF02932">
    <property type="entry name" value="Neur_chan_memb"/>
    <property type="match status" value="1"/>
</dbReference>
<evidence type="ECO:0000256" key="9">
    <source>
        <dbReference type="ARBA" id="ARBA00023157"/>
    </source>
</evidence>
<reference evidence="24" key="2">
    <citation type="submission" date="2025-09" db="UniProtKB">
        <authorList>
            <consortium name="Ensembl"/>
        </authorList>
    </citation>
    <scope>IDENTIFICATION</scope>
</reference>
<dbReference type="PRINTS" id="PR00252">
    <property type="entry name" value="NRIONCHANNEL"/>
</dbReference>
<dbReference type="InterPro" id="IPR036719">
    <property type="entry name" value="Neuro-gated_channel_TM_sf"/>
</dbReference>
<dbReference type="PRINTS" id="PR00253">
    <property type="entry name" value="GABAARECEPTR"/>
</dbReference>
<evidence type="ECO:0000256" key="6">
    <source>
        <dbReference type="ARBA" id="ARBA00022989"/>
    </source>
</evidence>
<comment type="function">
    <text evidence="15">Pi subunit of the heteropentameric ligand-gated chloride channel gated by gamma-aminobutyric acid (GABA). GABA-gated chloride channels, also named GABA(A) receptors (GABAAR), consist of five subunits arranged around a central pore and contain GABA active binding site(s) located at the alpha and beta subunit interfaces. When activated by GABA, GABAARs selectively allow the flow of chloride anions across the cell membrane down their electrochemical gradient. Pi-containing GABAARs are mostly located in peripheral tissues. In the uterus, pi subunits modulate uterus contraction by altering the sensitivity of GABAARs to pregnanolone. In the lungs, pi-containing GABAARs contribute to pulmonary fluid transport via luminal secretion of chloride.</text>
</comment>
<dbReference type="SUPFAM" id="SSF90112">
    <property type="entry name" value="Neurotransmitter-gated ion-channel transmembrane pore"/>
    <property type="match status" value="1"/>
</dbReference>
<dbReference type="GO" id="GO:0022851">
    <property type="term" value="F:GABA-gated chloride ion channel activity"/>
    <property type="evidence" value="ECO:0007669"/>
    <property type="project" value="UniProtKB-ARBA"/>
</dbReference>
<feature type="domain" description="Neurotransmitter-gated ion-channel ligand-binding" evidence="22">
    <location>
        <begin position="47"/>
        <end position="247"/>
    </location>
</feature>
<proteinExistence type="inferred from homology"/>
<keyword evidence="13 20" id="KW-0407">Ion channel</keyword>
<dbReference type="Pfam" id="PF02931">
    <property type="entry name" value="Neur_chan_LBD"/>
    <property type="match status" value="1"/>
</dbReference>
<evidence type="ECO:0000259" key="23">
    <source>
        <dbReference type="Pfam" id="PF02932"/>
    </source>
</evidence>
<reference evidence="24" key="1">
    <citation type="submission" date="2025-08" db="UniProtKB">
        <authorList>
            <consortium name="Ensembl"/>
        </authorList>
    </citation>
    <scope>IDENTIFICATION</scope>
</reference>
<evidence type="ECO:0000259" key="22">
    <source>
        <dbReference type="Pfam" id="PF02931"/>
    </source>
</evidence>
<evidence type="ECO:0000256" key="20">
    <source>
        <dbReference type="RuleBase" id="RU000687"/>
    </source>
</evidence>
<comment type="subunit">
    <text evidence="17">Heteropentamer, formed by a combination of alpha (GABRA1-6), beta (GABRB1-3), gamma (GABRG1-3), delta (GABRD), epsilon (GABRE), rho (GABRR1-3), pi (GABRP) and theta (GABRQ) chains, each subunit exhibiting distinct physiological and pharmacological properties.</text>
</comment>
<evidence type="ECO:0000256" key="18">
    <source>
        <dbReference type="ARBA" id="ARBA00070417"/>
    </source>
</evidence>
<dbReference type="Gene3D" id="1.20.58.390">
    <property type="entry name" value="Neurotransmitter-gated ion-channel transmembrane domain"/>
    <property type="match status" value="1"/>
</dbReference>
<comment type="similarity">
    <text evidence="16">Belongs to the ligand-gated ion channel (TC 1.A.9) family. Gamma-aminobutyric acid receptor (TC 1.A.9.5) subfamily. GABRP sub-subfamily.</text>
</comment>
<evidence type="ECO:0000256" key="21">
    <source>
        <dbReference type="SAM" id="MobiDB-lite"/>
    </source>
</evidence>
<dbReference type="OMA" id="KAQSQGC"/>
<evidence type="ECO:0000256" key="1">
    <source>
        <dbReference type="ARBA" id="ARBA00004424"/>
    </source>
</evidence>
<feature type="domain" description="Neurotransmitter-gated ion-channel transmembrane" evidence="23">
    <location>
        <begin position="255"/>
        <end position="371"/>
    </location>
</feature>
<keyword evidence="11" id="KW-0325">Glycoprotein</keyword>
<feature type="transmembrane region" description="Helical" evidence="20">
    <location>
        <begin position="278"/>
        <end position="302"/>
    </location>
</feature>
<keyword evidence="5" id="KW-0732">Signal</keyword>
<dbReference type="SUPFAM" id="SSF63712">
    <property type="entry name" value="Nicotinic receptor ligand binding domain-like"/>
    <property type="match status" value="1"/>
</dbReference>
<dbReference type="CDD" id="cd19004">
    <property type="entry name" value="LGIC_ECD_GABAAR_pi"/>
    <property type="match status" value="1"/>
</dbReference>
<keyword evidence="9" id="KW-1015">Disulfide bond</keyword>
<evidence type="ECO:0000256" key="7">
    <source>
        <dbReference type="ARBA" id="ARBA00023065"/>
    </source>
</evidence>
<dbReference type="PANTHER" id="PTHR18945">
    <property type="entry name" value="NEUROTRANSMITTER GATED ION CHANNEL"/>
    <property type="match status" value="1"/>
</dbReference>
<dbReference type="AlphaFoldDB" id="A0A3Q3WJ14"/>
<dbReference type="GO" id="GO:0034707">
    <property type="term" value="C:chloride channel complex"/>
    <property type="evidence" value="ECO:0007669"/>
    <property type="project" value="UniProtKB-KW"/>
</dbReference>
<evidence type="ECO:0000256" key="16">
    <source>
        <dbReference type="ARBA" id="ARBA00061437"/>
    </source>
</evidence>
<dbReference type="Ensembl" id="ENSMMOT00000012441.1">
    <property type="protein sequence ID" value="ENSMMOP00000012237.1"/>
    <property type="gene ID" value="ENSMMOG00000009406.1"/>
</dbReference>
<keyword evidence="12" id="KW-0868">Chloride</keyword>
<evidence type="ECO:0000256" key="17">
    <source>
        <dbReference type="ARBA" id="ARBA00064898"/>
    </source>
</evidence>
<dbReference type="PROSITE" id="PS00236">
    <property type="entry name" value="NEUROTR_ION_CHANNEL"/>
    <property type="match status" value="1"/>
</dbReference>
<comment type="catalytic activity">
    <reaction evidence="14">
        <text>chloride(in) = chloride(out)</text>
        <dbReference type="Rhea" id="RHEA:29823"/>
        <dbReference type="ChEBI" id="CHEBI:17996"/>
    </reaction>
</comment>
<keyword evidence="10" id="KW-0869">Chloride channel</keyword>
<feature type="transmembrane region" description="Helical" evidence="20">
    <location>
        <begin position="248"/>
        <end position="272"/>
    </location>
</feature>
<evidence type="ECO:0000256" key="5">
    <source>
        <dbReference type="ARBA" id="ARBA00022729"/>
    </source>
</evidence>
<dbReference type="FunFam" id="2.70.170.10:FF:000011">
    <property type="entry name" value="Gamma-aminobutyric acid receptor subunit pi isoform X1"/>
    <property type="match status" value="1"/>
</dbReference>
<keyword evidence="7 20" id="KW-0406">Ion transport</keyword>
<dbReference type="InterPro" id="IPR038050">
    <property type="entry name" value="Neuro_actylchol_rec"/>
</dbReference>
<keyword evidence="6 20" id="KW-1133">Transmembrane helix</keyword>
<feature type="region of interest" description="Disordered" evidence="21">
    <location>
        <begin position="357"/>
        <end position="379"/>
    </location>
</feature>
<evidence type="ECO:0000313" key="24">
    <source>
        <dbReference type="Ensembl" id="ENSMMOP00000012237.1"/>
    </source>
</evidence>
<evidence type="ECO:0000256" key="10">
    <source>
        <dbReference type="ARBA" id="ARBA00023173"/>
    </source>
</evidence>
<evidence type="ECO:0000256" key="12">
    <source>
        <dbReference type="ARBA" id="ARBA00023214"/>
    </source>
</evidence>
<evidence type="ECO:0000256" key="14">
    <source>
        <dbReference type="ARBA" id="ARBA00024167"/>
    </source>
</evidence>
<evidence type="ECO:0000256" key="3">
    <source>
        <dbReference type="ARBA" id="ARBA00022475"/>
    </source>
</evidence>
<dbReference type="InterPro" id="IPR006028">
    <property type="entry name" value="GABAA/Glycine_rcpt"/>
</dbReference>
<evidence type="ECO:0000256" key="11">
    <source>
        <dbReference type="ARBA" id="ARBA00023180"/>
    </source>
</evidence>
<dbReference type="GO" id="GO:0004890">
    <property type="term" value="F:GABA-A receptor activity"/>
    <property type="evidence" value="ECO:0007669"/>
    <property type="project" value="UniProtKB-ARBA"/>
</dbReference>
<evidence type="ECO:0000256" key="8">
    <source>
        <dbReference type="ARBA" id="ARBA00023136"/>
    </source>
</evidence>
<evidence type="ECO:0000256" key="2">
    <source>
        <dbReference type="ARBA" id="ARBA00022448"/>
    </source>
</evidence>
<comment type="subcellular location">
    <subcellularLocation>
        <location evidence="1">Apical cell membrane</location>
        <topology evidence="1">Multi-pass membrane protein</topology>
    </subcellularLocation>
</comment>
<dbReference type="InterPro" id="IPR006201">
    <property type="entry name" value="Neur_channel"/>
</dbReference>
<organism evidence="24 25">
    <name type="scientific">Mola mola</name>
    <name type="common">Ocean sunfish</name>
    <name type="synonym">Tetraodon mola</name>
    <dbReference type="NCBI Taxonomy" id="94237"/>
    <lineage>
        <taxon>Eukaryota</taxon>
        <taxon>Metazoa</taxon>
        <taxon>Chordata</taxon>
        <taxon>Craniata</taxon>
        <taxon>Vertebrata</taxon>
        <taxon>Euteleostomi</taxon>
        <taxon>Actinopterygii</taxon>
        <taxon>Neopterygii</taxon>
        <taxon>Teleostei</taxon>
        <taxon>Neoteleostei</taxon>
        <taxon>Acanthomorphata</taxon>
        <taxon>Eupercaria</taxon>
        <taxon>Tetraodontiformes</taxon>
        <taxon>Molidae</taxon>
        <taxon>Mola</taxon>
    </lineage>
</organism>
<dbReference type="Proteomes" id="UP000261620">
    <property type="component" value="Unplaced"/>
</dbReference>
<keyword evidence="3" id="KW-1003">Cell membrane</keyword>
<name>A0A3Q3WJ14_MOLML</name>
<protein>
    <recommendedName>
        <fullName evidence="18">Gamma-aminobutyric acid receptor subunit pi</fullName>
    </recommendedName>
    <alternativeName>
        <fullName evidence="19">GABA(A) receptor subunit pi</fullName>
    </alternativeName>
</protein>
<dbReference type="InterPro" id="IPR006202">
    <property type="entry name" value="Neur_chan_lig-bd"/>
</dbReference>
<sequence length="435" mass="49271">MLCTSSYGPLPISCPVSFSSAFIVVSGCMYPSHHWGDWNDSQLLPTIQKLMKGYNRYLRPNFNEGPVEIGMSLDIASIDAISEINMDYTATIFLRQRWRDSRLVFPGNESISVDGRLVSLLWIPDTFIPDSKRSFLHDVTVENRLIRIFSNGTVLYALRITATIACNMDLTKYPMDRQVCTLQLESWGYNLQDVVFYWTRGNDSVRGLDTLRLAQYSVESYHTTVSEAVYETGQYPKLVLHFALRRNVLFFILETYVPSILLVVLSWVSFWISQSSVPARTCIGVTTVLTMTTLMMGARTSLPNANCFIKAIDVYLGICFTFIFGALLEYACAHFYTMQHQTVDDLRRVSEENSLEVRSTAEEQTANSDTRNSAGPKENVPGQCCGLSSVKNASLRAASVFTVENPHNIDCHARTVFPMAFLVVNILYWLYYLFL</sequence>
<feature type="compositionally biased region" description="Polar residues" evidence="21">
    <location>
        <begin position="362"/>
        <end position="373"/>
    </location>
</feature>
<dbReference type="InterPro" id="IPR036734">
    <property type="entry name" value="Neur_chan_lig-bd_sf"/>
</dbReference>
<dbReference type="Gene3D" id="2.70.170.10">
    <property type="entry name" value="Neurotransmitter-gated ion-channel ligand-binding domain"/>
    <property type="match status" value="1"/>
</dbReference>
<evidence type="ECO:0000256" key="15">
    <source>
        <dbReference type="ARBA" id="ARBA00059554"/>
    </source>
</evidence>
<evidence type="ECO:0000256" key="13">
    <source>
        <dbReference type="ARBA" id="ARBA00023303"/>
    </source>
</evidence>
<dbReference type="STRING" id="94237.ENSMMOP00000012237"/>
<dbReference type="InterPro" id="IPR018000">
    <property type="entry name" value="Neurotransmitter_ion_chnl_CS"/>
</dbReference>
<evidence type="ECO:0000313" key="25">
    <source>
        <dbReference type="Proteomes" id="UP000261620"/>
    </source>
</evidence>
<accession>A0A3Q3WJ14</accession>
<evidence type="ECO:0000256" key="4">
    <source>
        <dbReference type="ARBA" id="ARBA00022692"/>
    </source>
</evidence>
<feature type="transmembrane region" description="Helical" evidence="20">
    <location>
        <begin position="416"/>
        <end position="434"/>
    </location>
</feature>
<dbReference type="NCBIfam" id="TIGR00860">
    <property type="entry name" value="LIC"/>
    <property type="match status" value="1"/>
</dbReference>
<keyword evidence="25" id="KW-1185">Reference proteome</keyword>
<dbReference type="InterPro" id="IPR006029">
    <property type="entry name" value="Neurotrans-gated_channel_TM"/>
</dbReference>
<dbReference type="GO" id="GO:0016324">
    <property type="term" value="C:apical plasma membrane"/>
    <property type="evidence" value="ECO:0007669"/>
    <property type="project" value="UniProtKB-SubCell"/>
</dbReference>
<feature type="transmembrane region" description="Helical" evidence="20">
    <location>
        <begin position="314"/>
        <end position="336"/>
    </location>
</feature>
<keyword evidence="8 20" id="KW-0472">Membrane</keyword>